<organism evidence="1 2">
    <name type="scientific">Halodesulfovibrio aestuarii</name>
    <dbReference type="NCBI Taxonomy" id="126333"/>
    <lineage>
        <taxon>Bacteria</taxon>
        <taxon>Pseudomonadati</taxon>
        <taxon>Thermodesulfobacteriota</taxon>
        <taxon>Desulfovibrionia</taxon>
        <taxon>Desulfovibrionales</taxon>
        <taxon>Desulfovibrionaceae</taxon>
        <taxon>Halodesulfovibrio</taxon>
    </lineage>
</organism>
<dbReference type="Proteomes" id="UP000184001">
    <property type="component" value="Unassembled WGS sequence"/>
</dbReference>
<dbReference type="EMBL" id="FQZR01000004">
    <property type="protein sequence ID" value="SHJ21640.1"/>
    <property type="molecule type" value="Genomic_DNA"/>
</dbReference>
<protein>
    <submittedName>
        <fullName evidence="1">Uncharacterized protein</fullName>
    </submittedName>
</protein>
<proteinExistence type="predicted"/>
<dbReference type="RefSeq" id="WP_370735772.1">
    <property type="nucleotide sequence ID" value="NZ_JBGGWG010000038.1"/>
</dbReference>
<reference evidence="1 2" key="1">
    <citation type="submission" date="2016-11" db="EMBL/GenBank/DDBJ databases">
        <authorList>
            <person name="Varghese N."/>
            <person name="Submissions S."/>
        </authorList>
    </citation>
    <scope>NUCLEOTIDE SEQUENCE [LARGE SCALE GENOMIC DNA]</scope>
    <source>
        <strain evidence="1 2">DSM 17919</strain>
    </source>
</reference>
<evidence type="ECO:0000313" key="1">
    <source>
        <dbReference type="EMBL" id="SHJ21640.1"/>
    </source>
</evidence>
<accession>A0A8G2C9V7</accession>
<evidence type="ECO:0000313" key="2">
    <source>
        <dbReference type="Proteomes" id="UP000184001"/>
    </source>
</evidence>
<dbReference type="AlphaFoldDB" id="A0A8G2C9V7"/>
<name>A0A8G2C9V7_9BACT</name>
<sequence>MPCNFFLPVNNKEGTILPMEHILIKVYGSISNASPELYAAALEMVQEQNEDAVELDGTFFTISFEGIYFMMNEFIAAIKPHLTNDCTGRIDYIDVDEWSLTRFWIEGGLITQNTADLNHVMDHSGH</sequence>
<comment type="caution">
    <text evidence="1">The sequence shown here is derived from an EMBL/GenBank/DDBJ whole genome shotgun (WGS) entry which is preliminary data.</text>
</comment>
<gene>
    <name evidence="1" type="ORF">SAMN05660830_01829</name>
</gene>